<reference evidence="9" key="1">
    <citation type="submission" date="2023-06" db="EMBL/GenBank/DDBJ databases">
        <title>Genome-scale phylogeny and comparative genomics of the fungal order Sordariales.</title>
        <authorList>
            <consortium name="Lawrence Berkeley National Laboratory"/>
            <person name="Hensen N."/>
            <person name="Bonometti L."/>
            <person name="Westerberg I."/>
            <person name="Brannstrom I.O."/>
            <person name="Guillou S."/>
            <person name="Cros-Aarteil S."/>
            <person name="Calhoun S."/>
            <person name="Haridas S."/>
            <person name="Kuo A."/>
            <person name="Mondo S."/>
            <person name="Pangilinan J."/>
            <person name="Riley R."/>
            <person name="LaButti K."/>
            <person name="Andreopoulos B."/>
            <person name="Lipzen A."/>
            <person name="Chen C."/>
            <person name="Yanf M."/>
            <person name="Daum C."/>
            <person name="Ng V."/>
            <person name="Clum A."/>
            <person name="Steindorff A."/>
            <person name="Ohm R."/>
            <person name="Martin F."/>
            <person name="Silar P."/>
            <person name="Natvig D."/>
            <person name="Lalanne C."/>
            <person name="Gautier V."/>
            <person name="Ament-velasquez S.L."/>
            <person name="Kruys A."/>
            <person name="Hutchinson M.I."/>
            <person name="Powell A.J."/>
            <person name="Barry K."/>
            <person name="Miller A.N."/>
            <person name="Grigoriev I.V."/>
            <person name="Debuchy R."/>
            <person name="Gladieux P."/>
            <person name="Thoren M.H."/>
            <person name="Johannesson H."/>
        </authorList>
    </citation>
    <scope>NUCLEOTIDE SEQUENCE</scope>
    <source>
        <strain evidence="9">SMH3391-2</strain>
    </source>
</reference>
<dbReference type="AlphaFoldDB" id="A0AA40C7Y7"/>
<dbReference type="PANTHER" id="PTHR21212:SF0">
    <property type="entry name" value="SEIPIN"/>
    <property type="match status" value="1"/>
</dbReference>
<feature type="region of interest" description="Disordered" evidence="7">
    <location>
        <begin position="369"/>
        <end position="390"/>
    </location>
</feature>
<dbReference type="GO" id="GO:0005789">
    <property type="term" value="C:endoplasmic reticulum membrane"/>
    <property type="evidence" value="ECO:0007669"/>
    <property type="project" value="UniProtKB-SubCell"/>
</dbReference>
<evidence type="ECO:0000256" key="7">
    <source>
        <dbReference type="SAM" id="MobiDB-lite"/>
    </source>
</evidence>
<feature type="transmembrane region" description="Helical" evidence="8">
    <location>
        <begin position="317"/>
        <end position="340"/>
    </location>
</feature>
<evidence type="ECO:0000256" key="4">
    <source>
        <dbReference type="ARBA" id="ARBA00022989"/>
    </source>
</evidence>
<feature type="region of interest" description="Disordered" evidence="7">
    <location>
        <begin position="1"/>
        <end position="26"/>
    </location>
</feature>
<evidence type="ECO:0000313" key="10">
    <source>
        <dbReference type="Proteomes" id="UP001174934"/>
    </source>
</evidence>
<dbReference type="PANTHER" id="PTHR21212">
    <property type="entry name" value="BERNARDINELLI-SEIP CONGENITAL LIPODYSTROPHY 2 HOMOLOG BSCL2 PROTEIN"/>
    <property type="match status" value="1"/>
</dbReference>
<evidence type="ECO:0000256" key="3">
    <source>
        <dbReference type="ARBA" id="ARBA00022824"/>
    </source>
</evidence>
<feature type="compositionally biased region" description="Basic residues" evidence="7">
    <location>
        <begin position="1"/>
        <end position="10"/>
    </location>
</feature>
<comment type="subcellular location">
    <subcellularLocation>
        <location evidence="1">Endoplasmic reticulum membrane</location>
        <topology evidence="1">Multi-pass membrane protein</topology>
    </subcellularLocation>
</comment>
<feature type="compositionally biased region" description="Acidic residues" evidence="7">
    <location>
        <begin position="423"/>
        <end position="437"/>
    </location>
</feature>
<feature type="compositionally biased region" description="Basic and acidic residues" evidence="7">
    <location>
        <begin position="369"/>
        <end position="378"/>
    </location>
</feature>
<dbReference type="Pfam" id="PF06775">
    <property type="entry name" value="Seipin"/>
    <property type="match status" value="1"/>
</dbReference>
<dbReference type="Proteomes" id="UP001174934">
    <property type="component" value="Unassembled WGS sequence"/>
</dbReference>
<dbReference type="GO" id="GO:0140042">
    <property type="term" value="P:lipid droplet formation"/>
    <property type="evidence" value="ECO:0007669"/>
    <property type="project" value="UniProtKB-ARBA"/>
</dbReference>
<dbReference type="EMBL" id="JAULSR010000002">
    <property type="protein sequence ID" value="KAK0628926.1"/>
    <property type="molecule type" value="Genomic_DNA"/>
</dbReference>
<keyword evidence="10" id="KW-1185">Reference proteome</keyword>
<evidence type="ECO:0000256" key="5">
    <source>
        <dbReference type="ARBA" id="ARBA00023098"/>
    </source>
</evidence>
<evidence type="ECO:0000256" key="1">
    <source>
        <dbReference type="ARBA" id="ARBA00004477"/>
    </source>
</evidence>
<keyword evidence="2 8" id="KW-0812">Transmembrane</keyword>
<comment type="caution">
    <text evidence="9">The sequence shown here is derived from an EMBL/GenBank/DDBJ whole genome shotgun (WGS) entry which is preliminary data.</text>
</comment>
<evidence type="ECO:0000256" key="8">
    <source>
        <dbReference type="SAM" id="Phobius"/>
    </source>
</evidence>
<dbReference type="InterPro" id="IPR009617">
    <property type="entry name" value="Seipin"/>
</dbReference>
<keyword evidence="3" id="KW-0256">Endoplasmic reticulum</keyword>
<protein>
    <submittedName>
        <fullName evidence="9">Adipose-regulatory protein-domain-containing protein</fullName>
    </submittedName>
</protein>
<proteinExistence type="predicted"/>
<feature type="transmembrane region" description="Helical" evidence="8">
    <location>
        <begin position="76"/>
        <end position="96"/>
    </location>
</feature>
<dbReference type="GO" id="GO:0006629">
    <property type="term" value="P:lipid metabolic process"/>
    <property type="evidence" value="ECO:0007669"/>
    <property type="project" value="UniProtKB-KW"/>
</dbReference>
<name>A0AA40C7Y7_9PEZI</name>
<sequence length="476" mass="50929">MEVDRFRRRLSSSNKTGDPSAAPLRNNENNLQQLDDWAAAASPYVTETAETAWGYAIDMYYALTSKAAQKTVLNTALFVTTSTVLYALAAVGYLFFYHEYLPNQVTTVPVHLQYGYGRNPYGVASLAAANLKAQQPYDIYVSLTVPRSPANLERGNFMVAVRLLDGPLGLEMDGGGGNAGDNDGYGSPPPLVHPDLPAAALVSARNSKALYSATRPTLIPYTHPLVALASRVLFLAYHVVYPHASETTTLVVSMAERLAFGGGPQGGGEQGRLPTSILVEVQAGGQPTPLQVYEAHVTLAAKLGGLRWFMFRYRWTAFAALTGVFWAMEIGLLGLAWLALTAYFGVRFAEEDGVEGGDGQGERMVTVKKEGEMSDTERTFPSTSKQPPLKFEGRVGIKQEEGVGAGAGGEAGFFPVVGGPGADADDEDDEDEEEEGEATGYGSGWRDSGIGTSYSDHVSREGARKRSSGKRSAGGR</sequence>
<dbReference type="CDD" id="cd23995">
    <property type="entry name" value="Seipin_BSCL2_like"/>
    <property type="match status" value="1"/>
</dbReference>
<keyword evidence="5" id="KW-0443">Lipid metabolism</keyword>
<keyword evidence="4 8" id="KW-1133">Transmembrane helix</keyword>
<keyword evidence="6 8" id="KW-0472">Membrane</keyword>
<organism evidence="9 10">
    <name type="scientific">Bombardia bombarda</name>
    <dbReference type="NCBI Taxonomy" id="252184"/>
    <lineage>
        <taxon>Eukaryota</taxon>
        <taxon>Fungi</taxon>
        <taxon>Dikarya</taxon>
        <taxon>Ascomycota</taxon>
        <taxon>Pezizomycotina</taxon>
        <taxon>Sordariomycetes</taxon>
        <taxon>Sordariomycetidae</taxon>
        <taxon>Sordariales</taxon>
        <taxon>Lasiosphaeriaceae</taxon>
        <taxon>Bombardia</taxon>
    </lineage>
</organism>
<evidence type="ECO:0000256" key="2">
    <source>
        <dbReference type="ARBA" id="ARBA00022692"/>
    </source>
</evidence>
<accession>A0AA40C7Y7</accession>
<evidence type="ECO:0000256" key="6">
    <source>
        <dbReference type="ARBA" id="ARBA00023136"/>
    </source>
</evidence>
<feature type="region of interest" description="Disordered" evidence="7">
    <location>
        <begin position="402"/>
        <end position="476"/>
    </location>
</feature>
<feature type="transmembrane region" description="Helical" evidence="8">
    <location>
        <begin position="221"/>
        <end position="240"/>
    </location>
</feature>
<evidence type="ECO:0000313" key="9">
    <source>
        <dbReference type="EMBL" id="KAK0628926.1"/>
    </source>
</evidence>
<gene>
    <name evidence="9" type="ORF">B0T17DRAFT_652685</name>
</gene>